<comment type="caution">
    <text evidence="7">The sequence shown here is derived from an EMBL/GenBank/DDBJ whole genome shotgun (WGS) entry which is preliminary data.</text>
</comment>
<evidence type="ECO:0000313" key="8">
    <source>
        <dbReference type="Proteomes" id="UP000435649"/>
    </source>
</evidence>
<dbReference type="RefSeq" id="WP_106054337.1">
    <property type="nucleotide sequence ID" value="NZ_CALXOB010000057.1"/>
</dbReference>
<evidence type="ECO:0000256" key="6">
    <source>
        <dbReference type="SAM" id="Phobius"/>
    </source>
</evidence>
<evidence type="ECO:0000256" key="5">
    <source>
        <dbReference type="ARBA" id="ARBA00023136"/>
    </source>
</evidence>
<keyword evidence="5 6" id="KW-0472">Membrane</keyword>
<feature type="transmembrane region" description="Helical" evidence="6">
    <location>
        <begin position="385"/>
        <end position="407"/>
    </location>
</feature>
<keyword evidence="4 6" id="KW-1133">Transmembrane helix</keyword>
<dbReference type="GO" id="GO:0015920">
    <property type="term" value="P:lipopolysaccharide transport"/>
    <property type="evidence" value="ECO:0007669"/>
    <property type="project" value="TreeGrafter"/>
</dbReference>
<feature type="transmembrane region" description="Helical" evidence="6">
    <location>
        <begin position="82"/>
        <end position="102"/>
    </location>
</feature>
<sequence length="440" mass="50741">MDKKHQTRYEDLTLLPRRWFPLPRLDFYILREFLIKYSVLLLVFIILFILGDVYRDISDFLENKASVSDILLYLAYKQPGNIRFILPISMLLGCMWTMATFGKNMEITAMRASGVSLFRCGGSIFVVGLAVTFINIYFNEALVPFTERSAEIIRSNATERRRYVRGLLTYRSNDQQRHWLFNNFTTGNIQNDVTLKTFWTDGMIDSLVLVPDEAARRRMILEIFPGKAERLLSLSRAEMEKQVRRELVGRKVDFYGREAAYDPENETWIFRNGNFISYDRNDDTRFSASTGTSAIHEQIPLTELRFPKNEIPEATNDILNAVKEKDDLPTWVIWDLVQRSPNMAERVKSIYMTVFYYRLAFPWACFLAVFLGIPLATKNERTGSLLAIITAMVIIVVYIVVAQVFLVLGKAGILNPMFAGLAPTAAFIACGAWRIYHDRN</sequence>
<evidence type="ECO:0000256" key="2">
    <source>
        <dbReference type="ARBA" id="ARBA00022475"/>
    </source>
</evidence>
<feature type="transmembrane region" description="Helical" evidence="6">
    <location>
        <begin position="114"/>
        <end position="138"/>
    </location>
</feature>
<dbReference type="AlphaFoldDB" id="A0A844G1S4"/>
<dbReference type="PANTHER" id="PTHR33529">
    <property type="entry name" value="SLR0882 PROTEIN-RELATED"/>
    <property type="match status" value="1"/>
</dbReference>
<dbReference type="Proteomes" id="UP000435649">
    <property type="component" value="Unassembled WGS sequence"/>
</dbReference>
<feature type="transmembrane region" description="Helical" evidence="6">
    <location>
        <begin position="413"/>
        <end position="436"/>
    </location>
</feature>
<reference evidence="7 8" key="1">
    <citation type="submission" date="2019-08" db="EMBL/GenBank/DDBJ databases">
        <title>In-depth cultivation of the pig gut microbiome towards novel bacterial diversity and tailored functional studies.</title>
        <authorList>
            <person name="Wylensek D."/>
            <person name="Hitch T.C.A."/>
            <person name="Clavel T."/>
        </authorList>
    </citation>
    <scope>NUCLEOTIDE SEQUENCE [LARGE SCALE GENOMIC DNA]</scope>
    <source>
        <strain evidence="7 8">BBE-744-WT-12</strain>
    </source>
</reference>
<dbReference type="EMBL" id="VUNS01000011">
    <property type="protein sequence ID" value="MST97650.1"/>
    <property type="molecule type" value="Genomic_DNA"/>
</dbReference>
<dbReference type="PANTHER" id="PTHR33529:SF2">
    <property type="entry name" value="LIPOPOLYSACCHARIDE EXPORT SYSTEM PERMEASE PROTEIN LPTG"/>
    <property type="match status" value="1"/>
</dbReference>
<evidence type="ECO:0000256" key="1">
    <source>
        <dbReference type="ARBA" id="ARBA00004651"/>
    </source>
</evidence>
<gene>
    <name evidence="7" type="ORF">FYJ85_11435</name>
</gene>
<feature type="transmembrane region" description="Helical" evidence="6">
    <location>
        <begin position="34"/>
        <end position="54"/>
    </location>
</feature>
<name>A0A844G1S4_9BACT</name>
<organism evidence="7 8">
    <name type="scientific">Victivallis lenta</name>
    <dbReference type="NCBI Taxonomy" id="2606640"/>
    <lineage>
        <taxon>Bacteria</taxon>
        <taxon>Pseudomonadati</taxon>
        <taxon>Lentisphaerota</taxon>
        <taxon>Lentisphaeria</taxon>
        <taxon>Victivallales</taxon>
        <taxon>Victivallaceae</taxon>
        <taxon>Victivallis</taxon>
    </lineage>
</organism>
<protein>
    <submittedName>
        <fullName evidence="7">YjgP/YjgQ family permease</fullName>
    </submittedName>
</protein>
<dbReference type="Pfam" id="PF03739">
    <property type="entry name" value="LptF_LptG"/>
    <property type="match status" value="2"/>
</dbReference>
<dbReference type="InterPro" id="IPR005495">
    <property type="entry name" value="LptG/LptF_permease"/>
</dbReference>
<evidence type="ECO:0000256" key="3">
    <source>
        <dbReference type="ARBA" id="ARBA00022692"/>
    </source>
</evidence>
<keyword evidence="2" id="KW-1003">Cell membrane</keyword>
<comment type="subcellular location">
    <subcellularLocation>
        <location evidence="1">Cell membrane</location>
        <topology evidence="1">Multi-pass membrane protein</topology>
    </subcellularLocation>
</comment>
<evidence type="ECO:0000256" key="4">
    <source>
        <dbReference type="ARBA" id="ARBA00022989"/>
    </source>
</evidence>
<accession>A0A844G1S4</accession>
<proteinExistence type="predicted"/>
<dbReference type="GO" id="GO:0043190">
    <property type="term" value="C:ATP-binding cassette (ABC) transporter complex"/>
    <property type="evidence" value="ECO:0007669"/>
    <property type="project" value="TreeGrafter"/>
</dbReference>
<feature type="transmembrane region" description="Helical" evidence="6">
    <location>
        <begin position="355"/>
        <end position="373"/>
    </location>
</feature>
<evidence type="ECO:0000313" key="7">
    <source>
        <dbReference type="EMBL" id="MST97650.1"/>
    </source>
</evidence>
<keyword evidence="3 6" id="KW-0812">Transmembrane</keyword>
<keyword evidence="8" id="KW-1185">Reference proteome</keyword>